<evidence type="ECO:0008006" key="5">
    <source>
        <dbReference type="Google" id="ProtNLM"/>
    </source>
</evidence>
<dbReference type="OrthoDB" id="5867530at2759"/>
<dbReference type="InterPro" id="IPR036084">
    <property type="entry name" value="Ser_inhib-like_sf"/>
</dbReference>
<dbReference type="AlphaFoldDB" id="A0A016VRF6"/>
<feature type="region of interest" description="Disordered" evidence="2">
    <location>
        <begin position="41"/>
        <end position="68"/>
    </location>
</feature>
<keyword evidence="4" id="KW-1185">Reference proteome</keyword>
<dbReference type="SUPFAM" id="SSF57567">
    <property type="entry name" value="Serine protease inhibitors"/>
    <property type="match status" value="1"/>
</dbReference>
<evidence type="ECO:0000256" key="1">
    <source>
        <dbReference type="ARBA" id="ARBA00022900"/>
    </source>
</evidence>
<dbReference type="EMBL" id="JARK01001342">
    <property type="protein sequence ID" value="EYC29602.1"/>
    <property type="molecule type" value="Genomic_DNA"/>
</dbReference>
<proteinExistence type="predicted"/>
<dbReference type="Gene3D" id="2.10.25.10">
    <property type="entry name" value="Laminin"/>
    <property type="match status" value="1"/>
</dbReference>
<keyword evidence="1" id="KW-0646">Protease inhibitor</keyword>
<name>A0A016VRF6_9BILA</name>
<accession>A0A016VRF6</accession>
<comment type="caution">
    <text evidence="3">The sequence shown here is derived from an EMBL/GenBank/DDBJ whole genome shotgun (WGS) entry which is preliminary data.</text>
</comment>
<dbReference type="Proteomes" id="UP000024635">
    <property type="component" value="Unassembled WGS sequence"/>
</dbReference>
<sequence>MVSSLPSIILATILVCPEIIGARMLKKHELDIPEFLAEATTEMSETTEMPEPDNPIQPDPEEPIQPEPEKPICPDSCERDCGENEEFVKCYPERMDLYCRIPTFVGFKPDGCFPHCACKRGYARDHANRCVPEEECLKVQGRQKVWAPHLALLLSHVQCNFISVSHMIDTLSNALSSELQFIRFYGGVRQ</sequence>
<protein>
    <recommendedName>
        <fullName evidence="5">TIL domain-containing protein</fullName>
    </recommendedName>
</protein>
<dbReference type="GO" id="GO:0004867">
    <property type="term" value="F:serine-type endopeptidase inhibitor activity"/>
    <property type="evidence" value="ECO:0007669"/>
    <property type="project" value="UniProtKB-KW"/>
</dbReference>
<evidence type="ECO:0000313" key="4">
    <source>
        <dbReference type="Proteomes" id="UP000024635"/>
    </source>
</evidence>
<organism evidence="3 4">
    <name type="scientific">Ancylostoma ceylanicum</name>
    <dbReference type="NCBI Taxonomy" id="53326"/>
    <lineage>
        <taxon>Eukaryota</taxon>
        <taxon>Metazoa</taxon>
        <taxon>Ecdysozoa</taxon>
        <taxon>Nematoda</taxon>
        <taxon>Chromadorea</taxon>
        <taxon>Rhabditida</taxon>
        <taxon>Rhabditina</taxon>
        <taxon>Rhabditomorpha</taxon>
        <taxon>Strongyloidea</taxon>
        <taxon>Ancylostomatidae</taxon>
        <taxon>Ancylostomatinae</taxon>
        <taxon>Ancylostoma</taxon>
    </lineage>
</organism>
<reference evidence="4" key="1">
    <citation type="journal article" date="2015" name="Nat. Genet.">
        <title>The genome and transcriptome of the zoonotic hookworm Ancylostoma ceylanicum identify infection-specific gene families.</title>
        <authorList>
            <person name="Schwarz E.M."/>
            <person name="Hu Y."/>
            <person name="Antoshechkin I."/>
            <person name="Miller M.M."/>
            <person name="Sternberg P.W."/>
            <person name="Aroian R.V."/>
        </authorList>
    </citation>
    <scope>NUCLEOTIDE SEQUENCE</scope>
    <source>
        <strain evidence="4">HY135</strain>
    </source>
</reference>
<keyword evidence="1" id="KW-0722">Serine protease inhibitor</keyword>
<evidence type="ECO:0000256" key="2">
    <source>
        <dbReference type="SAM" id="MobiDB-lite"/>
    </source>
</evidence>
<dbReference type="CDD" id="cd19941">
    <property type="entry name" value="TIL"/>
    <property type="match status" value="1"/>
</dbReference>
<evidence type="ECO:0000313" key="3">
    <source>
        <dbReference type="EMBL" id="EYC29602.1"/>
    </source>
</evidence>
<gene>
    <name evidence="3" type="primary">Acey_s0006.g3063</name>
    <name evidence="3" type="ORF">Y032_0006g3063</name>
</gene>